<keyword evidence="1" id="KW-0812">Transmembrane</keyword>
<reference evidence="3 4" key="1">
    <citation type="submission" date="2020-08" db="EMBL/GenBank/DDBJ databases">
        <title>Genome sequence of Pedobacter roseus KACC 11594T.</title>
        <authorList>
            <person name="Hyun D.-W."/>
            <person name="Bae J.-W."/>
        </authorList>
    </citation>
    <scope>NUCLEOTIDE SEQUENCE [LARGE SCALE GENOMIC DNA]</scope>
    <source>
        <strain evidence="3 4">KACC 11594</strain>
    </source>
</reference>
<dbReference type="Pfam" id="PF14317">
    <property type="entry name" value="YcxB"/>
    <property type="match status" value="1"/>
</dbReference>
<organism evidence="3 4">
    <name type="scientific">Pedobacter roseus</name>
    <dbReference type="NCBI Taxonomy" id="336820"/>
    <lineage>
        <taxon>Bacteria</taxon>
        <taxon>Pseudomonadati</taxon>
        <taxon>Bacteroidota</taxon>
        <taxon>Sphingobacteriia</taxon>
        <taxon>Sphingobacteriales</taxon>
        <taxon>Sphingobacteriaceae</taxon>
        <taxon>Pedobacter</taxon>
    </lineage>
</organism>
<dbReference type="Proteomes" id="UP000515806">
    <property type="component" value="Chromosome"/>
</dbReference>
<evidence type="ECO:0000256" key="1">
    <source>
        <dbReference type="SAM" id="Phobius"/>
    </source>
</evidence>
<evidence type="ECO:0000259" key="2">
    <source>
        <dbReference type="Pfam" id="PF14317"/>
    </source>
</evidence>
<feature type="transmembrane region" description="Helical" evidence="1">
    <location>
        <begin position="33"/>
        <end position="50"/>
    </location>
</feature>
<accession>A0A7G9QAI5</accession>
<gene>
    <name evidence="3" type="ORF">H9L23_14490</name>
</gene>
<evidence type="ECO:0000313" key="3">
    <source>
        <dbReference type="EMBL" id="QNN40360.1"/>
    </source>
</evidence>
<dbReference type="InterPro" id="IPR025588">
    <property type="entry name" value="YcxB-like_C"/>
</dbReference>
<dbReference type="AlphaFoldDB" id="A0A7G9QAI5"/>
<feature type="domain" description="YcxB-like C-terminal" evidence="2">
    <location>
        <begin position="103"/>
        <end position="162"/>
    </location>
</feature>
<sequence length="180" mass="21808">MTLKYTLREDDYLDSQLFISSKSKTTKKNRKKNYLIVTFSLLIIGFLMLIRENNFFAYYLLFLGILALFLYPKYQAWFYKRHYRNHVKSNMQNLFNESNVIEFNDNFIETSDRTGLAKINITEVDQITEINEYFYIRTKSNQYLIVPKDRVDHESTRFFLTTLANKLNIEFVSELNWKWH</sequence>
<keyword evidence="4" id="KW-1185">Reference proteome</keyword>
<protein>
    <submittedName>
        <fullName evidence="3">YcxB family protein</fullName>
    </submittedName>
</protein>
<dbReference type="EMBL" id="CP060723">
    <property type="protein sequence ID" value="QNN40360.1"/>
    <property type="molecule type" value="Genomic_DNA"/>
</dbReference>
<evidence type="ECO:0000313" key="4">
    <source>
        <dbReference type="Proteomes" id="UP000515806"/>
    </source>
</evidence>
<keyword evidence="1" id="KW-0472">Membrane</keyword>
<dbReference type="RefSeq" id="WP_187591085.1">
    <property type="nucleotide sequence ID" value="NZ_CP060723.1"/>
</dbReference>
<keyword evidence="1" id="KW-1133">Transmembrane helix</keyword>
<feature type="transmembrane region" description="Helical" evidence="1">
    <location>
        <begin position="56"/>
        <end position="74"/>
    </location>
</feature>
<name>A0A7G9QAI5_9SPHI</name>
<proteinExistence type="predicted"/>
<dbReference type="KEGG" id="proe:H9L23_14490"/>